<dbReference type="EMBL" id="CP053085">
    <property type="protein sequence ID" value="QJR37299.1"/>
    <property type="molecule type" value="Genomic_DNA"/>
</dbReference>
<accession>A0A6M4IU80</accession>
<dbReference type="Gene3D" id="3.40.50.12140">
    <property type="entry name" value="Domain of unknown function DUF4159"/>
    <property type="match status" value="1"/>
</dbReference>
<dbReference type="InterPro" id="IPR025297">
    <property type="entry name" value="DUF4159"/>
</dbReference>
<dbReference type="Proteomes" id="UP000500938">
    <property type="component" value="Chromosome"/>
</dbReference>
<organism evidence="2 3">
    <name type="scientific">Gemmatimonas groenlandica</name>
    <dbReference type="NCBI Taxonomy" id="2732249"/>
    <lineage>
        <taxon>Bacteria</taxon>
        <taxon>Pseudomonadati</taxon>
        <taxon>Gemmatimonadota</taxon>
        <taxon>Gemmatimonadia</taxon>
        <taxon>Gemmatimonadales</taxon>
        <taxon>Gemmatimonadaceae</taxon>
        <taxon>Gemmatimonas</taxon>
    </lineage>
</organism>
<dbReference type="RefSeq" id="WP_171226733.1">
    <property type="nucleotide sequence ID" value="NZ_CP053085.1"/>
</dbReference>
<evidence type="ECO:0000313" key="2">
    <source>
        <dbReference type="EMBL" id="QJR37299.1"/>
    </source>
</evidence>
<evidence type="ECO:0000313" key="3">
    <source>
        <dbReference type="Proteomes" id="UP000500938"/>
    </source>
</evidence>
<sequence>MIEPNVPYDGRYTFVRLRYTQGYRMAWSADYPQMERNFMTILGDLSTLRLHKKVSNVHVLDDPALNHYPVAYLTEPGYWIPTEQEAEALRRWIQKGGFLIVDDFYFDRQWEVFEKAMLSVLPNARIVPMDVSHLIFNSFFHIKTLVGMTHPATPLAKAEYLGIYEDNDPSKRLQVIINYNNDIGDYMEWSGEGWYPVNFSNDAYKFATNYVVYGLTH</sequence>
<proteinExistence type="predicted"/>
<feature type="domain" description="DUF4159" evidence="1">
    <location>
        <begin position="13"/>
        <end position="215"/>
    </location>
</feature>
<dbReference type="Pfam" id="PF13709">
    <property type="entry name" value="DUF4159"/>
    <property type="match status" value="1"/>
</dbReference>
<name>A0A6M4IU80_9BACT</name>
<protein>
    <submittedName>
        <fullName evidence="2">DUF4159 domain-containing protein</fullName>
    </submittedName>
</protein>
<dbReference type="KEGG" id="ggr:HKW67_18165"/>
<keyword evidence="3" id="KW-1185">Reference proteome</keyword>
<gene>
    <name evidence="2" type="ORF">HKW67_18165</name>
</gene>
<evidence type="ECO:0000259" key="1">
    <source>
        <dbReference type="Pfam" id="PF13709"/>
    </source>
</evidence>
<dbReference type="AlphaFoldDB" id="A0A6M4IU80"/>
<reference evidence="2 3" key="1">
    <citation type="submission" date="2020-05" db="EMBL/GenBank/DDBJ databases">
        <title>Complete genome sequence of Gemmatimonas greenlandica TET16.</title>
        <authorList>
            <person name="Zeng Y."/>
        </authorList>
    </citation>
    <scope>NUCLEOTIDE SEQUENCE [LARGE SCALE GENOMIC DNA]</scope>
    <source>
        <strain evidence="2 3">TET16</strain>
    </source>
</reference>